<proteinExistence type="predicted"/>
<evidence type="ECO:0000259" key="1">
    <source>
        <dbReference type="Pfam" id="PF14622"/>
    </source>
</evidence>
<dbReference type="InParanoid" id="A0A0D0AYX3"/>
<dbReference type="GO" id="GO:0032543">
    <property type="term" value="P:mitochondrial translation"/>
    <property type="evidence" value="ECO:0007669"/>
    <property type="project" value="InterPro"/>
</dbReference>
<dbReference type="OrthoDB" id="2281895at2759"/>
<feature type="non-terminal residue" evidence="2">
    <location>
        <position position="224"/>
    </location>
</feature>
<feature type="domain" description="RNase III" evidence="1">
    <location>
        <begin position="12"/>
        <end position="152"/>
    </location>
</feature>
<dbReference type="SUPFAM" id="SSF69065">
    <property type="entry name" value="RNase III domain-like"/>
    <property type="match status" value="1"/>
</dbReference>
<dbReference type="GO" id="GO:0003735">
    <property type="term" value="F:structural constituent of ribosome"/>
    <property type="evidence" value="ECO:0007669"/>
    <property type="project" value="InterPro"/>
</dbReference>
<dbReference type="PANTHER" id="PTHR28160:SF1">
    <property type="entry name" value="LARGE RIBOSOMAL SUBUNIT PROTEIN ML57"/>
    <property type="match status" value="1"/>
</dbReference>
<reference evidence="3" key="2">
    <citation type="submission" date="2015-01" db="EMBL/GenBank/DDBJ databases">
        <title>Evolutionary Origins and Diversification of the Mycorrhizal Mutualists.</title>
        <authorList>
            <consortium name="DOE Joint Genome Institute"/>
            <consortium name="Mycorrhizal Genomics Consortium"/>
            <person name="Kohler A."/>
            <person name="Kuo A."/>
            <person name="Nagy L.G."/>
            <person name="Floudas D."/>
            <person name="Copeland A."/>
            <person name="Barry K.W."/>
            <person name="Cichocki N."/>
            <person name="Veneault-Fourrey C."/>
            <person name="LaButti K."/>
            <person name="Lindquist E.A."/>
            <person name="Lipzen A."/>
            <person name="Lundell T."/>
            <person name="Morin E."/>
            <person name="Murat C."/>
            <person name="Riley R."/>
            <person name="Ohm R."/>
            <person name="Sun H."/>
            <person name="Tunlid A."/>
            <person name="Henrissat B."/>
            <person name="Grigoriev I.V."/>
            <person name="Hibbett D.S."/>
            <person name="Martin F."/>
        </authorList>
    </citation>
    <scope>NUCLEOTIDE SEQUENCE [LARGE SCALE GENOMIC DNA]</scope>
    <source>
        <strain evidence="3">UH-Slu-Lm8-n1</strain>
    </source>
</reference>
<dbReference type="STRING" id="930992.A0A0D0AYX3"/>
<dbReference type="EMBL" id="KN835479">
    <property type="protein sequence ID" value="KIK37038.1"/>
    <property type="molecule type" value="Genomic_DNA"/>
</dbReference>
<dbReference type="Gene3D" id="1.10.1520.10">
    <property type="entry name" value="Ribonuclease III domain"/>
    <property type="match status" value="1"/>
</dbReference>
<sequence length="224" mass="25228">LLNVSPSPHFTPELAQRILIHGSHKMVVHGHNERLGFVGRAIWLSMIRINCSSCIPSRGINTDMAMNFFLLALNTYLFGKHIAPRWSLWVHLRNSQQMAELKTLVTANPGTTRRVGLFKFTGDAVQAVKGGVYHQFGGSVAHRLFHTRILPHILLPGKVEGVPAEFHQKVLVLYERMGGVDGNYCPCRIVILRISRMQEPPSRRRLRQCSFSIDPVFTLIFPAG</sequence>
<reference evidence="2 3" key="1">
    <citation type="submission" date="2014-04" db="EMBL/GenBank/DDBJ databases">
        <authorList>
            <consortium name="DOE Joint Genome Institute"/>
            <person name="Kuo A."/>
            <person name="Ruytinx J."/>
            <person name="Rineau F."/>
            <person name="Colpaert J."/>
            <person name="Kohler A."/>
            <person name="Nagy L.G."/>
            <person name="Floudas D."/>
            <person name="Copeland A."/>
            <person name="Barry K.W."/>
            <person name="Cichocki N."/>
            <person name="Veneault-Fourrey C."/>
            <person name="LaButti K."/>
            <person name="Lindquist E.A."/>
            <person name="Lipzen A."/>
            <person name="Lundell T."/>
            <person name="Morin E."/>
            <person name="Murat C."/>
            <person name="Sun H."/>
            <person name="Tunlid A."/>
            <person name="Henrissat B."/>
            <person name="Grigoriev I.V."/>
            <person name="Hibbett D.S."/>
            <person name="Martin F."/>
            <person name="Nordberg H.P."/>
            <person name="Cantor M.N."/>
            <person name="Hua S.X."/>
        </authorList>
    </citation>
    <scope>NUCLEOTIDE SEQUENCE [LARGE SCALE GENOMIC DNA]</scope>
    <source>
        <strain evidence="2 3">UH-Slu-Lm8-n1</strain>
    </source>
</reference>
<dbReference type="PANTHER" id="PTHR28160">
    <property type="entry name" value="54S RIBOSOMAL PROTEIN L15, MITOCHONDRIAL"/>
    <property type="match status" value="1"/>
</dbReference>
<protein>
    <recommendedName>
        <fullName evidence="1">RNase III domain-containing protein</fullName>
    </recommendedName>
</protein>
<dbReference type="InterPro" id="IPR040030">
    <property type="entry name" value="Ribosomal_mL57"/>
</dbReference>
<dbReference type="InterPro" id="IPR000999">
    <property type="entry name" value="RNase_III_dom"/>
</dbReference>
<dbReference type="GO" id="GO:0004525">
    <property type="term" value="F:ribonuclease III activity"/>
    <property type="evidence" value="ECO:0007669"/>
    <property type="project" value="InterPro"/>
</dbReference>
<dbReference type="Proteomes" id="UP000054485">
    <property type="component" value="Unassembled WGS sequence"/>
</dbReference>
<dbReference type="Pfam" id="PF14622">
    <property type="entry name" value="Ribonucleas_3_3"/>
    <property type="match status" value="1"/>
</dbReference>
<dbReference type="GO" id="GO:0006396">
    <property type="term" value="P:RNA processing"/>
    <property type="evidence" value="ECO:0007669"/>
    <property type="project" value="InterPro"/>
</dbReference>
<name>A0A0D0AYX3_9AGAM</name>
<feature type="non-terminal residue" evidence="2">
    <location>
        <position position="1"/>
    </location>
</feature>
<gene>
    <name evidence="2" type="ORF">CY34DRAFT_93414</name>
</gene>
<evidence type="ECO:0000313" key="2">
    <source>
        <dbReference type="EMBL" id="KIK37038.1"/>
    </source>
</evidence>
<dbReference type="GO" id="GO:0005762">
    <property type="term" value="C:mitochondrial large ribosomal subunit"/>
    <property type="evidence" value="ECO:0007669"/>
    <property type="project" value="InterPro"/>
</dbReference>
<dbReference type="InterPro" id="IPR036389">
    <property type="entry name" value="RNase_III_sf"/>
</dbReference>
<accession>A0A0D0AYX3</accession>
<dbReference type="AlphaFoldDB" id="A0A0D0AYX3"/>
<keyword evidence="3" id="KW-1185">Reference proteome</keyword>
<organism evidence="2 3">
    <name type="scientific">Suillus luteus UH-Slu-Lm8-n1</name>
    <dbReference type="NCBI Taxonomy" id="930992"/>
    <lineage>
        <taxon>Eukaryota</taxon>
        <taxon>Fungi</taxon>
        <taxon>Dikarya</taxon>
        <taxon>Basidiomycota</taxon>
        <taxon>Agaricomycotina</taxon>
        <taxon>Agaricomycetes</taxon>
        <taxon>Agaricomycetidae</taxon>
        <taxon>Boletales</taxon>
        <taxon>Suillineae</taxon>
        <taxon>Suillaceae</taxon>
        <taxon>Suillus</taxon>
    </lineage>
</organism>
<dbReference type="HOGENOM" id="CLU_073894_1_0_1"/>
<evidence type="ECO:0000313" key="3">
    <source>
        <dbReference type="Proteomes" id="UP000054485"/>
    </source>
</evidence>